<name>A0A4Y2IK97_ARAVE</name>
<comment type="caution">
    <text evidence="1">The sequence shown here is derived from an EMBL/GenBank/DDBJ whole genome shotgun (WGS) entry which is preliminary data.</text>
</comment>
<protein>
    <submittedName>
        <fullName evidence="1">Uncharacterized protein</fullName>
    </submittedName>
</protein>
<reference evidence="1 2" key="1">
    <citation type="journal article" date="2019" name="Sci. Rep.">
        <title>Orb-weaving spider Araneus ventricosus genome elucidates the spidroin gene catalogue.</title>
        <authorList>
            <person name="Kono N."/>
            <person name="Nakamura H."/>
            <person name="Ohtoshi R."/>
            <person name="Moran D.A.P."/>
            <person name="Shinohara A."/>
            <person name="Yoshida Y."/>
            <person name="Fujiwara M."/>
            <person name="Mori M."/>
            <person name="Tomita M."/>
            <person name="Arakawa K."/>
        </authorList>
    </citation>
    <scope>NUCLEOTIDE SEQUENCE [LARGE SCALE GENOMIC DNA]</scope>
</reference>
<evidence type="ECO:0000313" key="2">
    <source>
        <dbReference type="Proteomes" id="UP000499080"/>
    </source>
</evidence>
<organism evidence="1 2">
    <name type="scientific">Araneus ventricosus</name>
    <name type="common">Orbweaver spider</name>
    <name type="synonym">Epeira ventricosa</name>
    <dbReference type="NCBI Taxonomy" id="182803"/>
    <lineage>
        <taxon>Eukaryota</taxon>
        <taxon>Metazoa</taxon>
        <taxon>Ecdysozoa</taxon>
        <taxon>Arthropoda</taxon>
        <taxon>Chelicerata</taxon>
        <taxon>Arachnida</taxon>
        <taxon>Araneae</taxon>
        <taxon>Araneomorphae</taxon>
        <taxon>Entelegynae</taxon>
        <taxon>Araneoidea</taxon>
        <taxon>Araneidae</taxon>
        <taxon>Araneus</taxon>
    </lineage>
</organism>
<gene>
    <name evidence="1" type="ORF">AVEN_132215_1</name>
</gene>
<keyword evidence="2" id="KW-1185">Reference proteome</keyword>
<proteinExistence type="predicted"/>
<accession>A0A4Y2IK97</accession>
<sequence length="102" mass="11763">MIRYLPKEFQSAVQRIYRWKHGEFTACKIEAEMILEANRLHIMKQDLQITETVFLSSASNSFAVPGGADVIPGDASGYLWYQKEDGKVFVKQKKLQKVLLRK</sequence>
<dbReference type="Proteomes" id="UP000499080">
    <property type="component" value="Unassembled WGS sequence"/>
</dbReference>
<evidence type="ECO:0000313" key="1">
    <source>
        <dbReference type="EMBL" id="GBM78074.1"/>
    </source>
</evidence>
<dbReference type="EMBL" id="BGPR01002732">
    <property type="protein sequence ID" value="GBM78074.1"/>
    <property type="molecule type" value="Genomic_DNA"/>
</dbReference>
<dbReference type="AlphaFoldDB" id="A0A4Y2IK97"/>
<dbReference type="OrthoDB" id="6427446at2759"/>